<protein>
    <submittedName>
        <fullName evidence="2">Sperm acrosome membrane-associated protein 1</fullName>
    </submittedName>
</protein>
<dbReference type="GO" id="GO:0001675">
    <property type="term" value="P:acrosome assembly"/>
    <property type="evidence" value="ECO:0007669"/>
    <property type="project" value="TreeGrafter"/>
</dbReference>
<proteinExistence type="predicted"/>
<dbReference type="Proteomes" id="UP001230051">
    <property type="component" value="Unassembled WGS sequence"/>
</dbReference>
<dbReference type="GO" id="GO:0002080">
    <property type="term" value="C:acrosomal membrane"/>
    <property type="evidence" value="ECO:0007669"/>
    <property type="project" value="InterPro"/>
</dbReference>
<feature type="transmembrane region" description="Helical" evidence="1">
    <location>
        <begin position="149"/>
        <end position="174"/>
    </location>
</feature>
<evidence type="ECO:0000313" key="2">
    <source>
        <dbReference type="EMBL" id="KAK1171914.1"/>
    </source>
</evidence>
<evidence type="ECO:0000256" key="1">
    <source>
        <dbReference type="SAM" id="Phobius"/>
    </source>
</evidence>
<sequence length="176" mass="19489">MSDISYLEEVPCSVTCGIGHQEILKTKGCPGNKKTCVLRTAECRGAVDCGVSPTIPLGPTRALLYCVAIVPFQRFTFVWTVTRNNVNPFQLPDNTISLEVIRRKSPVEYRCDTFEKGDVISTIRFIVDATGEEEDAEAAMLLNKGESGLLFVALGLLLILASFFIISTLLFLYFKR</sequence>
<reference evidence="2" key="1">
    <citation type="submission" date="2022-02" db="EMBL/GenBank/DDBJ databases">
        <title>Atlantic sturgeon de novo genome assembly.</title>
        <authorList>
            <person name="Stock M."/>
            <person name="Klopp C."/>
            <person name="Guiguen Y."/>
            <person name="Cabau C."/>
            <person name="Parinello H."/>
            <person name="Santidrian Yebra-Pimentel E."/>
            <person name="Kuhl H."/>
            <person name="Dirks R.P."/>
            <person name="Guessner J."/>
            <person name="Wuertz S."/>
            <person name="Du K."/>
            <person name="Schartl M."/>
        </authorList>
    </citation>
    <scope>NUCLEOTIDE SEQUENCE</scope>
    <source>
        <strain evidence="2">STURGEONOMICS-FGT-2020</strain>
        <tissue evidence="2">Whole blood</tissue>
    </source>
</reference>
<keyword evidence="1" id="KW-0472">Membrane</keyword>
<name>A0AAD8LRP3_ACIOX</name>
<accession>A0AAD8LRP3</accession>
<evidence type="ECO:0000313" key="3">
    <source>
        <dbReference type="Proteomes" id="UP001230051"/>
    </source>
</evidence>
<dbReference type="AlphaFoldDB" id="A0AAD8LRP3"/>
<keyword evidence="1" id="KW-1133">Transmembrane helix</keyword>
<dbReference type="PANTHER" id="PTHR47223">
    <property type="entry name" value="SPERM ACROSOME MEMBRANE-ASSOCIATED PROTEIN 1"/>
    <property type="match status" value="1"/>
</dbReference>
<dbReference type="EMBL" id="JAGXEW010000005">
    <property type="protein sequence ID" value="KAK1171914.1"/>
    <property type="molecule type" value="Genomic_DNA"/>
</dbReference>
<organism evidence="2 3">
    <name type="scientific">Acipenser oxyrinchus oxyrinchus</name>
    <dbReference type="NCBI Taxonomy" id="40147"/>
    <lineage>
        <taxon>Eukaryota</taxon>
        <taxon>Metazoa</taxon>
        <taxon>Chordata</taxon>
        <taxon>Craniata</taxon>
        <taxon>Vertebrata</taxon>
        <taxon>Euteleostomi</taxon>
        <taxon>Actinopterygii</taxon>
        <taxon>Chondrostei</taxon>
        <taxon>Acipenseriformes</taxon>
        <taxon>Acipenseridae</taxon>
        <taxon>Acipenser</taxon>
    </lineage>
</organism>
<keyword evidence="3" id="KW-1185">Reference proteome</keyword>
<gene>
    <name evidence="2" type="primary">Spaca1</name>
    <name evidence="2" type="ORF">AOXY_G6848</name>
</gene>
<comment type="caution">
    <text evidence="2">The sequence shown here is derived from an EMBL/GenBank/DDBJ whole genome shotgun (WGS) entry which is preliminary data.</text>
</comment>
<keyword evidence="1" id="KW-0812">Transmembrane</keyword>
<dbReference type="InterPro" id="IPR037878">
    <property type="entry name" value="SPACA1"/>
</dbReference>
<dbReference type="PANTHER" id="PTHR47223:SF1">
    <property type="entry name" value="SPERM ACROSOME MEMBRANE-ASSOCIATED PROTEIN 1"/>
    <property type="match status" value="1"/>
</dbReference>